<dbReference type="GO" id="GO:0051301">
    <property type="term" value="P:cell division"/>
    <property type="evidence" value="ECO:0007669"/>
    <property type="project" value="UniProtKB-KW"/>
</dbReference>
<feature type="domain" description="Protein kinase" evidence="14">
    <location>
        <begin position="9"/>
        <end position="291"/>
    </location>
</feature>
<dbReference type="InterPro" id="IPR050108">
    <property type="entry name" value="CDK"/>
</dbReference>
<evidence type="ECO:0000313" key="15">
    <source>
        <dbReference type="EMBL" id="KXS18464.1"/>
    </source>
</evidence>
<comment type="catalytic activity">
    <reaction evidence="10">
        <text>L-threonyl-[protein] + ATP = O-phospho-L-threonyl-[protein] + ADP + H(+)</text>
        <dbReference type="Rhea" id="RHEA:46608"/>
        <dbReference type="Rhea" id="RHEA-COMP:11060"/>
        <dbReference type="Rhea" id="RHEA-COMP:11605"/>
        <dbReference type="ChEBI" id="CHEBI:15378"/>
        <dbReference type="ChEBI" id="CHEBI:30013"/>
        <dbReference type="ChEBI" id="CHEBI:30616"/>
        <dbReference type="ChEBI" id="CHEBI:61977"/>
        <dbReference type="ChEBI" id="CHEBI:456216"/>
        <dbReference type="EC" id="2.7.11.22"/>
    </reaction>
</comment>
<dbReference type="FunFam" id="1.10.510.10:FF:000410">
    <property type="entry name" value="Probable PHO85-cyclin-dependent protein kinase"/>
    <property type="match status" value="1"/>
</dbReference>
<dbReference type="PROSITE" id="PS00108">
    <property type="entry name" value="PROTEIN_KINASE_ST"/>
    <property type="match status" value="1"/>
</dbReference>
<evidence type="ECO:0000259" key="14">
    <source>
        <dbReference type="PROSITE" id="PS50011"/>
    </source>
</evidence>
<dbReference type="PROSITE" id="PS50011">
    <property type="entry name" value="PROTEIN_KINASE_DOM"/>
    <property type="match status" value="1"/>
</dbReference>
<dbReference type="EMBL" id="KQ965742">
    <property type="protein sequence ID" value="KXS18464.1"/>
    <property type="molecule type" value="Genomic_DNA"/>
</dbReference>
<dbReference type="GO" id="GO:0005737">
    <property type="term" value="C:cytoplasm"/>
    <property type="evidence" value="ECO:0007669"/>
    <property type="project" value="TreeGrafter"/>
</dbReference>
<evidence type="ECO:0000256" key="9">
    <source>
        <dbReference type="ARBA" id="ARBA00023306"/>
    </source>
</evidence>
<dbReference type="InterPro" id="IPR008271">
    <property type="entry name" value="Ser/Thr_kinase_AS"/>
</dbReference>
<dbReference type="InterPro" id="IPR011009">
    <property type="entry name" value="Kinase-like_dom_sf"/>
</dbReference>
<reference evidence="15 16" key="1">
    <citation type="journal article" date="2015" name="Genome Biol. Evol.">
        <title>Phylogenomic analyses indicate that early fungi evolved digesting cell walls of algal ancestors of land plants.</title>
        <authorList>
            <person name="Chang Y."/>
            <person name="Wang S."/>
            <person name="Sekimoto S."/>
            <person name="Aerts A.L."/>
            <person name="Choi C."/>
            <person name="Clum A."/>
            <person name="LaButti K.M."/>
            <person name="Lindquist E.A."/>
            <person name="Yee Ngan C."/>
            <person name="Ohm R.A."/>
            <person name="Salamov A.A."/>
            <person name="Grigoriev I.V."/>
            <person name="Spatafora J.W."/>
            <person name="Berbee M.L."/>
        </authorList>
    </citation>
    <scope>NUCLEOTIDE SEQUENCE [LARGE SCALE GENOMIC DNA]</scope>
    <source>
        <strain evidence="15 16">JEL478</strain>
    </source>
</reference>
<accession>A0A139AP93</accession>
<dbReference type="PANTHER" id="PTHR24056">
    <property type="entry name" value="CELL DIVISION PROTEIN KINASE"/>
    <property type="match status" value="1"/>
</dbReference>
<dbReference type="Proteomes" id="UP000070544">
    <property type="component" value="Unassembled WGS sequence"/>
</dbReference>
<keyword evidence="5" id="KW-0808">Transferase</keyword>
<keyword evidence="4" id="KW-0132">Cell division</keyword>
<evidence type="ECO:0000256" key="3">
    <source>
        <dbReference type="ARBA" id="ARBA00022527"/>
    </source>
</evidence>
<dbReference type="Gene3D" id="1.10.510.10">
    <property type="entry name" value="Transferase(Phosphotransferase) domain 1"/>
    <property type="match status" value="1"/>
</dbReference>
<dbReference type="InterPro" id="IPR017441">
    <property type="entry name" value="Protein_kinase_ATP_BS"/>
</dbReference>
<gene>
    <name evidence="15" type="ORF">M427DRAFT_121277</name>
</gene>
<evidence type="ECO:0000256" key="2">
    <source>
        <dbReference type="ARBA" id="ARBA00012425"/>
    </source>
</evidence>
<evidence type="ECO:0000313" key="16">
    <source>
        <dbReference type="Proteomes" id="UP000070544"/>
    </source>
</evidence>
<dbReference type="STRING" id="1344416.A0A139AP93"/>
<keyword evidence="9" id="KW-0131">Cell cycle</keyword>
<evidence type="ECO:0000256" key="7">
    <source>
        <dbReference type="ARBA" id="ARBA00022777"/>
    </source>
</evidence>
<evidence type="ECO:0000256" key="6">
    <source>
        <dbReference type="ARBA" id="ARBA00022741"/>
    </source>
</evidence>
<dbReference type="AlphaFoldDB" id="A0A139AP93"/>
<sequence length="446" mass="48893">MPDADRERYQKQDKLGEGTYATVFRGKNKQTGDIVALKEIHLDSEEGAPSTAIREISLMKELRHPNIVRLYDVIHSERTLTLVFEHMDQDLKKYMDTHGNGGALDPFLCKHFLFQILKGIAFCHDNRVLHRDLKPQNLLINGRGELKLADFGLARAFGIPVNTFSNEVVTLWYRAPDVLLGSRNYSTSIDMWSVGCIMAEMYSGKPLFPGKTNEDQLNKIFKLLGTPTEATWPRVSEYPEYKKNISHYPPQPLSAKLPMIDPAGMDLLQSLLQYQPHRRISAHEAMSHAYFADLNQASALQRSLFEMGAGPGGHLTCAQAMASMGLQSVAGYSAAPAGYPAAPQQMGLGVPGMAVGMPMQGGVMMPPVGAANVNIVGGAYSAVPVVAGPSIPQYQHQHQPQVTQGQLVGGYGAAGGSMNGHVPQHVQHASQHSQGQQPYHYYYSVQ</sequence>
<dbReference type="Gene3D" id="3.30.200.20">
    <property type="entry name" value="Phosphorylase Kinase, domain 1"/>
    <property type="match status" value="1"/>
</dbReference>
<dbReference type="EC" id="2.7.11.22" evidence="2"/>
<feature type="binding site" evidence="12">
    <location>
        <position position="38"/>
    </location>
    <ligand>
        <name>ATP</name>
        <dbReference type="ChEBI" id="CHEBI:30616"/>
    </ligand>
</feature>
<evidence type="ECO:0000256" key="5">
    <source>
        <dbReference type="ARBA" id="ARBA00022679"/>
    </source>
</evidence>
<proteinExistence type="inferred from homology"/>
<comment type="similarity">
    <text evidence="1">Belongs to the protein kinase superfamily. CMGC Ser/Thr protein kinase family. CDC2/CDKX subfamily.</text>
</comment>
<evidence type="ECO:0000256" key="13">
    <source>
        <dbReference type="RuleBase" id="RU000304"/>
    </source>
</evidence>
<dbReference type="PROSITE" id="PS00107">
    <property type="entry name" value="PROTEIN_KINASE_ATP"/>
    <property type="match status" value="1"/>
</dbReference>
<dbReference type="FunFam" id="3.30.200.20:FF:000144">
    <property type="entry name" value="Cyclin-dependent kinase 5"/>
    <property type="match status" value="1"/>
</dbReference>
<evidence type="ECO:0000256" key="1">
    <source>
        <dbReference type="ARBA" id="ARBA00006485"/>
    </source>
</evidence>
<evidence type="ECO:0000256" key="10">
    <source>
        <dbReference type="ARBA" id="ARBA00047811"/>
    </source>
</evidence>
<evidence type="ECO:0000256" key="11">
    <source>
        <dbReference type="ARBA" id="ARBA00048367"/>
    </source>
</evidence>
<dbReference type="PANTHER" id="PTHR24056:SF46">
    <property type="entry name" value="CYCLIN-DEPENDENT KINASE 5"/>
    <property type="match status" value="1"/>
</dbReference>
<evidence type="ECO:0000256" key="8">
    <source>
        <dbReference type="ARBA" id="ARBA00022840"/>
    </source>
</evidence>
<comment type="catalytic activity">
    <reaction evidence="11">
        <text>L-seryl-[protein] + ATP = O-phospho-L-seryl-[protein] + ADP + H(+)</text>
        <dbReference type="Rhea" id="RHEA:17989"/>
        <dbReference type="Rhea" id="RHEA-COMP:9863"/>
        <dbReference type="Rhea" id="RHEA-COMP:11604"/>
        <dbReference type="ChEBI" id="CHEBI:15378"/>
        <dbReference type="ChEBI" id="CHEBI:29999"/>
        <dbReference type="ChEBI" id="CHEBI:30616"/>
        <dbReference type="ChEBI" id="CHEBI:83421"/>
        <dbReference type="ChEBI" id="CHEBI:456216"/>
        <dbReference type="EC" id="2.7.11.22"/>
    </reaction>
</comment>
<keyword evidence="16" id="KW-1185">Reference proteome</keyword>
<evidence type="ECO:0000256" key="4">
    <source>
        <dbReference type="ARBA" id="ARBA00022618"/>
    </source>
</evidence>
<dbReference type="InterPro" id="IPR000719">
    <property type="entry name" value="Prot_kinase_dom"/>
</dbReference>
<dbReference type="Pfam" id="PF00069">
    <property type="entry name" value="Pkinase"/>
    <property type="match status" value="1"/>
</dbReference>
<organism evidence="15 16">
    <name type="scientific">Gonapodya prolifera (strain JEL478)</name>
    <name type="common">Monoblepharis prolifera</name>
    <dbReference type="NCBI Taxonomy" id="1344416"/>
    <lineage>
        <taxon>Eukaryota</taxon>
        <taxon>Fungi</taxon>
        <taxon>Fungi incertae sedis</taxon>
        <taxon>Chytridiomycota</taxon>
        <taxon>Chytridiomycota incertae sedis</taxon>
        <taxon>Monoblepharidomycetes</taxon>
        <taxon>Monoblepharidales</taxon>
        <taxon>Gonapodyaceae</taxon>
        <taxon>Gonapodya</taxon>
    </lineage>
</organism>
<keyword evidence="3 13" id="KW-0723">Serine/threonine-protein kinase</keyword>
<keyword evidence="8 12" id="KW-0067">ATP-binding</keyword>
<keyword evidence="7 15" id="KW-0418">Kinase</keyword>
<dbReference type="SMART" id="SM00220">
    <property type="entry name" value="S_TKc"/>
    <property type="match status" value="1"/>
</dbReference>
<dbReference type="OrthoDB" id="1732493at2759"/>
<dbReference type="OMA" id="HCHENRI"/>
<keyword evidence="6 12" id="KW-0547">Nucleotide-binding</keyword>
<dbReference type="GO" id="GO:0004693">
    <property type="term" value="F:cyclin-dependent protein serine/threonine kinase activity"/>
    <property type="evidence" value="ECO:0007669"/>
    <property type="project" value="UniProtKB-EC"/>
</dbReference>
<dbReference type="GO" id="GO:0005634">
    <property type="term" value="C:nucleus"/>
    <property type="evidence" value="ECO:0007669"/>
    <property type="project" value="TreeGrafter"/>
</dbReference>
<protein>
    <recommendedName>
        <fullName evidence="2">cyclin-dependent kinase</fullName>
        <ecNumber evidence="2">2.7.11.22</ecNumber>
    </recommendedName>
</protein>
<dbReference type="GO" id="GO:0005524">
    <property type="term" value="F:ATP binding"/>
    <property type="evidence" value="ECO:0007669"/>
    <property type="project" value="UniProtKB-UniRule"/>
</dbReference>
<name>A0A139AP93_GONPJ</name>
<evidence type="ECO:0000256" key="12">
    <source>
        <dbReference type="PROSITE-ProRule" id="PRU10141"/>
    </source>
</evidence>
<dbReference type="SUPFAM" id="SSF56112">
    <property type="entry name" value="Protein kinase-like (PK-like)"/>
    <property type="match status" value="1"/>
</dbReference>